<dbReference type="EMBL" id="OE197305">
    <property type="protein sequence ID" value="CAD7580169.1"/>
    <property type="molecule type" value="Genomic_DNA"/>
</dbReference>
<gene>
    <name evidence="1" type="ORF">TCMB3V08_LOCUS12702</name>
</gene>
<dbReference type="AlphaFoldDB" id="A0A7R9JIZ1"/>
<sequence>MFNRRVLVSRDLNMKSHIHSRNLLLEVDRILSAIKSSPPIMVCWTVRERISYGSATQTTGLRIWSLCRGL</sequence>
<reference evidence="1" key="1">
    <citation type="submission" date="2020-11" db="EMBL/GenBank/DDBJ databases">
        <authorList>
            <person name="Tran Van P."/>
        </authorList>
    </citation>
    <scope>NUCLEOTIDE SEQUENCE</scope>
</reference>
<proteinExistence type="predicted"/>
<organism evidence="1">
    <name type="scientific">Timema californicum</name>
    <name type="common">California timema</name>
    <name type="synonym">Walking stick</name>
    <dbReference type="NCBI Taxonomy" id="61474"/>
    <lineage>
        <taxon>Eukaryota</taxon>
        <taxon>Metazoa</taxon>
        <taxon>Ecdysozoa</taxon>
        <taxon>Arthropoda</taxon>
        <taxon>Hexapoda</taxon>
        <taxon>Insecta</taxon>
        <taxon>Pterygota</taxon>
        <taxon>Neoptera</taxon>
        <taxon>Polyneoptera</taxon>
        <taxon>Phasmatodea</taxon>
        <taxon>Timematodea</taxon>
        <taxon>Timematoidea</taxon>
        <taxon>Timematidae</taxon>
        <taxon>Timema</taxon>
    </lineage>
</organism>
<evidence type="ECO:0000313" key="1">
    <source>
        <dbReference type="EMBL" id="CAD7580169.1"/>
    </source>
</evidence>
<accession>A0A7R9JIZ1</accession>
<protein>
    <submittedName>
        <fullName evidence="1">(California timema) hypothetical protein</fullName>
    </submittedName>
</protein>
<name>A0A7R9JIZ1_TIMCA</name>